<proteinExistence type="predicted"/>
<dbReference type="Pfam" id="PF14808">
    <property type="entry name" value="TMEM164"/>
    <property type="match status" value="1"/>
</dbReference>
<feature type="transmembrane region" description="Helical" evidence="1">
    <location>
        <begin position="171"/>
        <end position="193"/>
    </location>
</feature>
<name>A0A074LPH2_9BACL</name>
<feature type="transmembrane region" description="Helical" evidence="1">
    <location>
        <begin position="20"/>
        <end position="38"/>
    </location>
</feature>
<dbReference type="NCBIfam" id="TIGR02206">
    <property type="entry name" value="intg_mem_TP0381"/>
    <property type="match status" value="1"/>
</dbReference>
<feature type="transmembrane region" description="Helical" evidence="1">
    <location>
        <begin position="213"/>
        <end position="235"/>
    </location>
</feature>
<dbReference type="OrthoDB" id="9813172at2"/>
<dbReference type="eggNOG" id="COG5522">
    <property type="taxonomic scope" value="Bacteria"/>
</dbReference>
<keyword evidence="1" id="KW-0812">Transmembrane</keyword>
<dbReference type="Proteomes" id="UP000027931">
    <property type="component" value="Unassembled WGS sequence"/>
</dbReference>
<evidence type="ECO:0008006" key="4">
    <source>
        <dbReference type="Google" id="ProtNLM"/>
    </source>
</evidence>
<feature type="transmembrane region" description="Helical" evidence="1">
    <location>
        <begin position="50"/>
        <end position="70"/>
    </location>
</feature>
<reference evidence="2 3" key="1">
    <citation type="journal article" date="2013" name="Int. J. Syst. Evol. Microbiol.">
        <title>Tumebacillus flagellatus sp. nov., an alpha-amylase/pullulanase-producing bacterium isolated from cassava wastewater.</title>
        <authorList>
            <person name="Wang Q."/>
            <person name="Xie N."/>
            <person name="Qin Y."/>
            <person name="Shen N."/>
            <person name="Zhu J."/>
            <person name="Mi H."/>
            <person name="Huang R."/>
        </authorList>
    </citation>
    <scope>NUCLEOTIDE SEQUENCE [LARGE SCALE GENOMIC DNA]</scope>
    <source>
        <strain evidence="2 3">GST4</strain>
    </source>
</reference>
<keyword evidence="1" id="KW-0472">Membrane</keyword>
<sequence>MNPYFDIRGLDHPFTLFDWQHDLALLLILLAVLLLCFQRAKLREPAANRAFRFTLAALLLVSELSLESWQAYEGAWTLDFSLPLQLCSLSLLLAVVMLLTKSYRVFEFMFLAGLGGALQAILTPDLGHYAFPHFRTFEFFVGHGAVVVACFFMVFVEGYRPTAGSIWRSLAALNVVALVVYALDLLTGGNYMFLTHKPDNASLLDFLGPWPWYILSLEGVALAMHLLLWAPFALLRPQTQNENPSDT</sequence>
<feature type="transmembrane region" description="Helical" evidence="1">
    <location>
        <begin position="106"/>
        <end position="127"/>
    </location>
</feature>
<accession>A0A074LPH2</accession>
<evidence type="ECO:0000313" key="3">
    <source>
        <dbReference type="Proteomes" id="UP000027931"/>
    </source>
</evidence>
<dbReference type="RefSeq" id="WP_038090615.1">
    <property type="nucleotide sequence ID" value="NZ_JMIR01000023.1"/>
</dbReference>
<evidence type="ECO:0000313" key="2">
    <source>
        <dbReference type="EMBL" id="KEO82395.1"/>
    </source>
</evidence>
<dbReference type="EMBL" id="JMIR01000023">
    <property type="protein sequence ID" value="KEO82395.1"/>
    <property type="molecule type" value="Genomic_DNA"/>
</dbReference>
<feature type="transmembrane region" description="Helical" evidence="1">
    <location>
        <begin position="82"/>
        <end position="99"/>
    </location>
</feature>
<feature type="transmembrane region" description="Helical" evidence="1">
    <location>
        <begin position="139"/>
        <end position="159"/>
    </location>
</feature>
<gene>
    <name evidence="2" type="ORF">EL26_15845</name>
</gene>
<evidence type="ECO:0000256" key="1">
    <source>
        <dbReference type="SAM" id="Phobius"/>
    </source>
</evidence>
<dbReference type="InterPro" id="IPR011737">
    <property type="entry name" value="CHP02206_TP0381"/>
</dbReference>
<dbReference type="AlphaFoldDB" id="A0A074LPH2"/>
<dbReference type="STRING" id="1157490.EL26_15845"/>
<protein>
    <recommendedName>
        <fullName evidence="4">ABC transporter permease</fullName>
    </recommendedName>
</protein>
<keyword evidence="3" id="KW-1185">Reference proteome</keyword>
<keyword evidence="1" id="KW-1133">Transmembrane helix</keyword>
<organism evidence="2 3">
    <name type="scientific">Tumebacillus flagellatus</name>
    <dbReference type="NCBI Taxonomy" id="1157490"/>
    <lineage>
        <taxon>Bacteria</taxon>
        <taxon>Bacillati</taxon>
        <taxon>Bacillota</taxon>
        <taxon>Bacilli</taxon>
        <taxon>Bacillales</taxon>
        <taxon>Alicyclobacillaceae</taxon>
        <taxon>Tumebacillus</taxon>
    </lineage>
</organism>
<comment type="caution">
    <text evidence="2">The sequence shown here is derived from an EMBL/GenBank/DDBJ whole genome shotgun (WGS) entry which is preliminary data.</text>
</comment>